<dbReference type="EMBL" id="JACXVP010000003">
    <property type="protein sequence ID" value="KAG5614944.1"/>
    <property type="molecule type" value="Genomic_DNA"/>
</dbReference>
<reference evidence="2 3" key="1">
    <citation type="submission" date="2020-09" db="EMBL/GenBank/DDBJ databases">
        <title>De no assembly of potato wild relative species, Solanum commersonii.</title>
        <authorList>
            <person name="Cho K."/>
        </authorList>
    </citation>
    <scope>NUCLEOTIDE SEQUENCE [LARGE SCALE GENOMIC DNA]</scope>
    <source>
        <strain evidence="2">LZ3.2</strain>
        <tissue evidence="2">Leaf</tissue>
    </source>
</reference>
<feature type="non-terminal residue" evidence="2">
    <location>
        <position position="1"/>
    </location>
</feature>
<dbReference type="AlphaFoldDB" id="A0A9J5ZRZ6"/>
<keyword evidence="1" id="KW-0472">Membrane</keyword>
<sequence>GLVHNLNMEKYNQAYLKTILGASPADIISLRPLSGLMMSSQHIYLTSVRMFSVDNQKIMDANFNIVRIYHSTGLLICLIFFFISWLKTVENVIPELHEMHIAHFVSVGSESLCTLNPDCGDGYIISL</sequence>
<keyword evidence="3" id="KW-1185">Reference proteome</keyword>
<name>A0A9J5ZRZ6_SOLCO</name>
<evidence type="ECO:0000313" key="3">
    <source>
        <dbReference type="Proteomes" id="UP000824120"/>
    </source>
</evidence>
<dbReference type="Proteomes" id="UP000824120">
    <property type="component" value="Chromosome 3"/>
</dbReference>
<evidence type="ECO:0000256" key="1">
    <source>
        <dbReference type="SAM" id="Phobius"/>
    </source>
</evidence>
<dbReference type="OrthoDB" id="421993at2759"/>
<feature type="transmembrane region" description="Helical" evidence="1">
    <location>
        <begin position="66"/>
        <end position="86"/>
    </location>
</feature>
<protein>
    <submittedName>
        <fullName evidence="2">Uncharacterized protein</fullName>
    </submittedName>
</protein>
<keyword evidence="1" id="KW-1133">Transmembrane helix</keyword>
<gene>
    <name evidence="2" type="ORF">H5410_014768</name>
</gene>
<comment type="caution">
    <text evidence="2">The sequence shown here is derived from an EMBL/GenBank/DDBJ whole genome shotgun (WGS) entry which is preliminary data.</text>
</comment>
<keyword evidence="1" id="KW-0812">Transmembrane</keyword>
<proteinExistence type="predicted"/>
<evidence type="ECO:0000313" key="2">
    <source>
        <dbReference type="EMBL" id="KAG5614944.1"/>
    </source>
</evidence>
<organism evidence="2 3">
    <name type="scientific">Solanum commersonii</name>
    <name type="common">Commerson's wild potato</name>
    <name type="synonym">Commerson's nightshade</name>
    <dbReference type="NCBI Taxonomy" id="4109"/>
    <lineage>
        <taxon>Eukaryota</taxon>
        <taxon>Viridiplantae</taxon>
        <taxon>Streptophyta</taxon>
        <taxon>Embryophyta</taxon>
        <taxon>Tracheophyta</taxon>
        <taxon>Spermatophyta</taxon>
        <taxon>Magnoliopsida</taxon>
        <taxon>eudicotyledons</taxon>
        <taxon>Gunneridae</taxon>
        <taxon>Pentapetalae</taxon>
        <taxon>asterids</taxon>
        <taxon>lamiids</taxon>
        <taxon>Solanales</taxon>
        <taxon>Solanaceae</taxon>
        <taxon>Solanoideae</taxon>
        <taxon>Solaneae</taxon>
        <taxon>Solanum</taxon>
    </lineage>
</organism>
<accession>A0A9J5ZRZ6</accession>